<comment type="caution">
    <text evidence="6">The sequence shown here is derived from an EMBL/GenBank/DDBJ whole genome shotgun (WGS) entry which is preliminary data.</text>
</comment>
<dbReference type="Gene3D" id="1.10.287.470">
    <property type="entry name" value="Helix hairpin bin"/>
    <property type="match status" value="1"/>
</dbReference>
<keyword evidence="2 3" id="KW-0175">Coiled coil</keyword>
<keyword evidence="4" id="KW-0472">Membrane</keyword>
<dbReference type="PANTHER" id="PTHR32347:SF14">
    <property type="entry name" value="EFFLUX SYSTEM COMPONENT YKNX-RELATED"/>
    <property type="match status" value="1"/>
</dbReference>
<keyword evidence="4" id="KW-1133">Transmembrane helix</keyword>
<dbReference type="Gene3D" id="2.40.420.20">
    <property type="match status" value="1"/>
</dbReference>
<dbReference type="Proteomes" id="UP000652755">
    <property type="component" value="Unassembled WGS sequence"/>
</dbReference>
<keyword evidence="4" id="KW-0812">Transmembrane</keyword>
<evidence type="ECO:0000259" key="5">
    <source>
        <dbReference type="Pfam" id="PF25967"/>
    </source>
</evidence>
<feature type="transmembrane region" description="Helical" evidence="4">
    <location>
        <begin position="18"/>
        <end position="39"/>
    </location>
</feature>
<evidence type="ECO:0000313" key="7">
    <source>
        <dbReference type="Proteomes" id="UP000652755"/>
    </source>
</evidence>
<comment type="subcellular location">
    <subcellularLocation>
        <location evidence="1">Cell envelope</location>
    </subcellularLocation>
</comment>
<accession>A0ABR7KR03</accession>
<reference evidence="6 7" key="1">
    <citation type="submission" date="2020-08" db="EMBL/GenBank/DDBJ databases">
        <authorList>
            <person name="Sun Q."/>
            <person name="Inoue M."/>
        </authorList>
    </citation>
    <scope>NUCLEOTIDE SEQUENCE [LARGE SCALE GENOMIC DNA]</scope>
    <source>
        <strain evidence="6 7">CCM 8938</strain>
    </source>
</reference>
<keyword evidence="7" id="KW-1185">Reference proteome</keyword>
<dbReference type="PANTHER" id="PTHR32347">
    <property type="entry name" value="EFFLUX SYSTEM COMPONENT YKNX-RELATED"/>
    <property type="match status" value="1"/>
</dbReference>
<dbReference type="InterPro" id="IPR058627">
    <property type="entry name" value="MdtA-like_C"/>
</dbReference>
<evidence type="ECO:0000256" key="4">
    <source>
        <dbReference type="SAM" id="Phobius"/>
    </source>
</evidence>
<feature type="coiled-coil region" evidence="3">
    <location>
        <begin position="176"/>
        <end position="228"/>
    </location>
</feature>
<dbReference type="Gene3D" id="2.40.50.100">
    <property type="match status" value="1"/>
</dbReference>
<dbReference type="EMBL" id="JACRYL010000005">
    <property type="protein sequence ID" value="MBC6110285.1"/>
    <property type="molecule type" value="Genomic_DNA"/>
</dbReference>
<evidence type="ECO:0000313" key="6">
    <source>
        <dbReference type="EMBL" id="MBC6110285.1"/>
    </source>
</evidence>
<organism evidence="6 7">
    <name type="scientific">Pedobacter fastidiosus</name>
    <dbReference type="NCBI Taxonomy" id="2765361"/>
    <lineage>
        <taxon>Bacteria</taxon>
        <taxon>Pseudomonadati</taxon>
        <taxon>Bacteroidota</taxon>
        <taxon>Sphingobacteriia</taxon>
        <taxon>Sphingobacteriales</taxon>
        <taxon>Sphingobacteriaceae</taxon>
        <taxon>Pedobacter</taxon>
    </lineage>
</organism>
<evidence type="ECO:0000256" key="3">
    <source>
        <dbReference type="SAM" id="Coils"/>
    </source>
</evidence>
<dbReference type="InterPro" id="IPR050465">
    <property type="entry name" value="UPF0194_transport"/>
</dbReference>
<dbReference type="RefSeq" id="WP_187070755.1">
    <property type="nucleotide sequence ID" value="NZ_JACRYL010000005.1"/>
</dbReference>
<dbReference type="Pfam" id="PF25967">
    <property type="entry name" value="RND-MFP_C"/>
    <property type="match status" value="1"/>
</dbReference>
<name>A0ABR7KR03_9SPHI</name>
<dbReference type="Gene3D" id="2.40.30.170">
    <property type="match status" value="1"/>
</dbReference>
<proteinExistence type="predicted"/>
<gene>
    <name evidence="6" type="ORF">H7U22_07600</name>
</gene>
<evidence type="ECO:0000256" key="2">
    <source>
        <dbReference type="ARBA" id="ARBA00023054"/>
    </source>
</evidence>
<dbReference type="SUPFAM" id="SSF56954">
    <property type="entry name" value="Outer membrane efflux proteins (OEP)"/>
    <property type="match status" value="1"/>
</dbReference>
<protein>
    <submittedName>
        <fullName evidence="6">HlyD family efflux transporter periplasmic adaptor subunit</fullName>
    </submittedName>
</protein>
<evidence type="ECO:0000256" key="1">
    <source>
        <dbReference type="ARBA" id="ARBA00004196"/>
    </source>
</evidence>
<feature type="domain" description="Multidrug resistance protein MdtA-like C-terminal permuted SH3" evidence="5">
    <location>
        <begin position="361"/>
        <end position="402"/>
    </location>
</feature>
<sequence length="415" mass="45717">MDKLIEAEVSAKRKKKTYFIILISIAFVIVAIWAVRVFFKPALTGSDFTSSKAEIGIIENTINATGEVLPEFEEVLASPINASVKSVLLDAGNKVKKGQSILTLDKSVTQTEYDKLKFQMESKENEISKLKLDLEKSFFDIKSNNSIKQLRISNLKDAVSSAKRLLKAGGGTKEDVERAELDLKVAELEKLQLENEIKSKQQTMKIEIREAEIALAIQRNDLNALKRKLDLADVVATRDGVVTWVNKNIGASIREGDALVRIADLSGFKVAGSMSDNMLDKIHNNMPAIIRVGDTQLRGSIVNISPSVTNSIVSFDIQLNQKDSKELRPNQKVDVFLITATRNGVLRIANGPAFNGSNLQDVFVVKNEIAEKRTIKTGLSNFDFVEILSGVKAGEEVITSDMSAYKNSKTVTIAN</sequence>